<protein>
    <recommendedName>
        <fullName evidence="2">J domain-containing protein</fullName>
    </recommendedName>
</protein>
<dbReference type="Pfam" id="PF00226">
    <property type="entry name" value="DnaJ"/>
    <property type="match status" value="1"/>
</dbReference>
<dbReference type="KEGG" id="ehx:EMIHUDRAFT_200816"/>
<dbReference type="RefSeq" id="XP_005790686.1">
    <property type="nucleotide sequence ID" value="XM_005790629.1"/>
</dbReference>
<reference evidence="4" key="1">
    <citation type="journal article" date="2013" name="Nature">
        <title>Pan genome of the phytoplankton Emiliania underpins its global distribution.</title>
        <authorList>
            <person name="Read B.A."/>
            <person name="Kegel J."/>
            <person name="Klute M.J."/>
            <person name="Kuo A."/>
            <person name="Lefebvre S.C."/>
            <person name="Maumus F."/>
            <person name="Mayer C."/>
            <person name="Miller J."/>
            <person name="Monier A."/>
            <person name="Salamov A."/>
            <person name="Young J."/>
            <person name="Aguilar M."/>
            <person name="Claverie J.M."/>
            <person name="Frickenhaus S."/>
            <person name="Gonzalez K."/>
            <person name="Herman E.K."/>
            <person name="Lin Y.C."/>
            <person name="Napier J."/>
            <person name="Ogata H."/>
            <person name="Sarno A.F."/>
            <person name="Shmutz J."/>
            <person name="Schroeder D."/>
            <person name="de Vargas C."/>
            <person name="Verret F."/>
            <person name="von Dassow P."/>
            <person name="Valentin K."/>
            <person name="Van de Peer Y."/>
            <person name="Wheeler G."/>
            <person name="Dacks J.B."/>
            <person name="Delwiche C.F."/>
            <person name="Dyhrman S.T."/>
            <person name="Glockner G."/>
            <person name="John U."/>
            <person name="Richards T."/>
            <person name="Worden A.Z."/>
            <person name="Zhang X."/>
            <person name="Grigoriev I.V."/>
            <person name="Allen A.E."/>
            <person name="Bidle K."/>
            <person name="Borodovsky M."/>
            <person name="Bowler C."/>
            <person name="Brownlee C."/>
            <person name="Cock J.M."/>
            <person name="Elias M."/>
            <person name="Gladyshev V.N."/>
            <person name="Groth M."/>
            <person name="Guda C."/>
            <person name="Hadaegh A."/>
            <person name="Iglesias-Rodriguez M.D."/>
            <person name="Jenkins J."/>
            <person name="Jones B.M."/>
            <person name="Lawson T."/>
            <person name="Leese F."/>
            <person name="Lindquist E."/>
            <person name="Lobanov A."/>
            <person name="Lomsadze A."/>
            <person name="Malik S.B."/>
            <person name="Marsh M.E."/>
            <person name="Mackinder L."/>
            <person name="Mock T."/>
            <person name="Mueller-Roeber B."/>
            <person name="Pagarete A."/>
            <person name="Parker M."/>
            <person name="Probert I."/>
            <person name="Quesneville H."/>
            <person name="Raines C."/>
            <person name="Rensing S.A."/>
            <person name="Riano-Pachon D.M."/>
            <person name="Richier S."/>
            <person name="Rokitta S."/>
            <person name="Shiraiwa Y."/>
            <person name="Soanes D.M."/>
            <person name="van der Giezen M."/>
            <person name="Wahlund T.M."/>
            <person name="Williams B."/>
            <person name="Wilson W."/>
            <person name="Wolfe G."/>
            <person name="Wurch L.L."/>
        </authorList>
    </citation>
    <scope>NUCLEOTIDE SEQUENCE</scope>
</reference>
<name>A0A0D3KR72_EMIH1</name>
<dbReference type="HOGENOM" id="CLU_2255278_0_0_1"/>
<sequence>MKIAAEPICVKQPLQALAGRSFERLCELGLSSRPASWYSAKEVKAAYRQLSLQLHPDKIRGASPEARREAENRFMRASPLGIEISTSSGFPERHSSVIAPAGHH</sequence>
<evidence type="ECO:0000256" key="1">
    <source>
        <dbReference type="SAM" id="MobiDB-lite"/>
    </source>
</evidence>
<evidence type="ECO:0000313" key="4">
    <source>
        <dbReference type="Proteomes" id="UP000013827"/>
    </source>
</evidence>
<dbReference type="EnsemblProtists" id="EOD38257">
    <property type="protein sequence ID" value="EOD38257"/>
    <property type="gene ID" value="EMIHUDRAFT_200816"/>
</dbReference>
<dbReference type="SUPFAM" id="SSF46565">
    <property type="entry name" value="Chaperone J-domain"/>
    <property type="match status" value="1"/>
</dbReference>
<evidence type="ECO:0000313" key="3">
    <source>
        <dbReference type="EnsemblProtists" id="EOD38257"/>
    </source>
</evidence>
<accession>A0A0D3KR72</accession>
<proteinExistence type="predicted"/>
<dbReference type="PaxDb" id="2903-EOD38257"/>
<feature type="domain" description="J" evidence="2">
    <location>
        <begin position="23"/>
        <end position="90"/>
    </location>
</feature>
<dbReference type="InterPro" id="IPR001623">
    <property type="entry name" value="DnaJ_domain"/>
</dbReference>
<reference evidence="3" key="2">
    <citation type="submission" date="2024-10" db="UniProtKB">
        <authorList>
            <consortium name="EnsemblProtists"/>
        </authorList>
    </citation>
    <scope>IDENTIFICATION</scope>
</reference>
<organism evidence="3 4">
    <name type="scientific">Emiliania huxleyi (strain CCMP1516)</name>
    <dbReference type="NCBI Taxonomy" id="280463"/>
    <lineage>
        <taxon>Eukaryota</taxon>
        <taxon>Haptista</taxon>
        <taxon>Haptophyta</taxon>
        <taxon>Prymnesiophyceae</taxon>
        <taxon>Isochrysidales</taxon>
        <taxon>Noelaerhabdaceae</taxon>
        <taxon>Emiliania</taxon>
    </lineage>
</organism>
<dbReference type="PROSITE" id="PS50076">
    <property type="entry name" value="DNAJ_2"/>
    <property type="match status" value="1"/>
</dbReference>
<keyword evidence="4" id="KW-1185">Reference proteome</keyword>
<dbReference type="CDD" id="cd06257">
    <property type="entry name" value="DnaJ"/>
    <property type="match status" value="1"/>
</dbReference>
<dbReference type="InterPro" id="IPR036869">
    <property type="entry name" value="J_dom_sf"/>
</dbReference>
<evidence type="ECO:0000259" key="2">
    <source>
        <dbReference type="PROSITE" id="PS50076"/>
    </source>
</evidence>
<feature type="region of interest" description="Disordered" evidence="1">
    <location>
        <begin position="85"/>
        <end position="104"/>
    </location>
</feature>
<dbReference type="Proteomes" id="UP000013827">
    <property type="component" value="Unassembled WGS sequence"/>
</dbReference>
<dbReference type="AlphaFoldDB" id="A0A0D3KR72"/>
<dbReference type="Gene3D" id="1.10.287.110">
    <property type="entry name" value="DnaJ domain"/>
    <property type="match status" value="1"/>
</dbReference>
<dbReference type="GeneID" id="17283527"/>